<dbReference type="InterPro" id="IPR041180">
    <property type="entry name" value="Nmad2"/>
</dbReference>
<sequence length="248" mass="27213">MFAFSETARLFSFPVFFDGGVAPFVKDDLASFALAQPQVRAQARPDDVLLGLTADAGQVRVVFVFVVDEVLSWPEYAAKTRSEWRNRVPHNVLDAADAIWPPQSRFPLSSWSGHGEADFGRDVEVGRHVLLSRRFWYFGRGDKLALLLPPDLQVLLPAEGFRAGANEARRARFAEVFNAALAAAGVQAYGCYGQPQHQPELEGFDFVMSCSTLSASADGCGAQVEGRVALDVLRDAERASDAVDERFD</sequence>
<organism evidence="2 3">
    <name type="scientific">Cardiobacterium valvarum</name>
    <dbReference type="NCBI Taxonomy" id="194702"/>
    <lineage>
        <taxon>Bacteria</taxon>
        <taxon>Pseudomonadati</taxon>
        <taxon>Pseudomonadota</taxon>
        <taxon>Gammaproteobacteria</taxon>
        <taxon>Cardiobacteriales</taxon>
        <taxon>Cardiobacteriaceae</taxon>
        <taxon>Cardiobacterium</taxon>
    </lineage>
</organism>
<protein>
    <recommendedName>
        <fullName evidence="1">Nucleotide modification associated domain-containing protein</fullName>
    </recommendedName>
</protein>
<dbReference type="EMBL" id="UFUW01000001">
    <property type="protein sequence ID" value="SUX24924.1"/>
    <property type="molecule type" value="Genomic_DNA"/>
</dbReference>
<proteinExistence type="predicted"/>
<dbReference type="AlphaFoldDB" id="A0A381ED12"/>
<feature type="domain" description="Nucleotide modification associated" evidence="1">
    <location>
        <begin position="8"/>
        <end position="178"/>
    </location>
</feature>
<keyword evidence="3" id="KW-1185">Reference proteome</keyword>
<accession>A0A381ED12</accession>
<dbReference type="Proteomes" id="UP000254572">
    <property type="component" value="Unassembled WGS sequence"/>
</dbReference>
<evidence type="ECO:0000313" key="3">
    <source>
        <dbReference type="Proteomes" id="UP000254572"/>
    </source>
</evidence>
<gene>
    <name evidence="2" type="ORF">NCTC13294_02152</name>
</gene>
<dbReference type="OrthoDB" id="2080678at2"/>
<reference evidence="2 3" key="1">
    <citation type="submission" date="2018-06" db="EMBL/GenBank/DDBJ databases">
        <authorList>
            <consortium name="Pathogen Informatics"/>
            <person name="Doyle S."/>
        </authorList>
    </citation>
    <scope>NUCLEOTIDE SEQUENCE [LARGE SCALE GENOMIC DNA]</scope>
    <source>
        <strain evidence="2 3">NCTC13294</strain>
    </source>
</reference>
<name>A0A381ED12_9GAMM</name>
<evidence type="ECO:0000259" key="1">
    <source>
        <dbReference type="Pfam" id="PF18753"/>
    </source>
</evidence>
<dbReference type="Pfam" id="PF18753">
    <property type="entry name" value="Nmad2"/>
    <property type="match status" value="1"/>
</dbReference>
<evidence type="ECO:0000313" key="2">
    <source>
        <dbReference type="EMBL" id="SUX24924.1"/>
    </source>
</evidence>